<dbReference type="SMART" id="SM00729">
    <property type="entry name" value="Elp3"/>
    <property type="match status" value="1"/>
</dbReference>
<dbReference type="InterPro" id="IPR013785">
    <property type="entry name" value="Aldolase_TIM"/>
</dbReference>
<accession>A0A8A7KF52</accession>
<dbReference type="InterPro" id="IPR058240">
    <property type="entry name" value="rSAM_sf"/>
</dbReference>
<dbReference type="Proteomes" id="UP000665020">
    <property type="component" value="Chromosome"/>
</dbReference>
<dbReference type="SMART" id="SM00876">
    <property type="entry name" value="BATS"/>
    <property type="match status" value="1"/>
</dbReference>
<evidence type="ECO:0000313" key="10">
    <source>
        <dbReference type="EMBL" id="QTL99900.1"/>
    </source>
</evidence>
<comment type="cofactor">
    <cofactor evidence="6">
        <name>[2Fe-2S] cluster</name>
        <dbReference type="ChEBI" id="CHEBI:190135"/>
    </cofactor>
</comment>
<sequence>MEIKSIINKAVQENELSKNEIVKLLQIEEEEILEYLYQQADKVRKKYHGDDVHLRGIIEFSSYCKRDCYYCGLRKGNNVLKRYQLKTEDIITQALEGVKLGYKTIVLQSGEDDYDAEKIAYIVKEIKAKADTAITLCVGERSFDDYRLWKEAGADRYLLKHETADKDLYQRLHPGMKYEDRIERLIFLKELGFQTGSGNIIGLPGQSQESLAEDILLFKELKMDMIGIGPFIPHQETPLKDENKGTVEMTLKVLAITRLLLPLSHLPATTALGSIDNYGRQKALQAGANVVMPNITASKYRSRYEIYPAKICIEEKAADCRQCIGGIINSLGRIVAIDRGDSLYI</sequence>
<evidence type="ECO:0000256" key="2">
    <source>
        <dbReference type="ARBA" id="ARBA00022691"/>
    </source>
</evidence>
<dbReference type="SFLD" id="SFLDF00348">
    <property type="entry name" value="FeFe_hydrogenase_maturase_(Hyd"/>
    <property type="match status" value="1"/>
</dbReference>
<organism evidence="10 11">
    <name type="scientific">Iocasia fonsfrigidae</name>
    <dbReference type="NCBI Taxonomy" id="2682810"/>
    <lineage>
        <taxon>Bacteria</taxon>
        <taxon>Bacillati</taxon>
        <taxon>Bacillota</taxon>
        <taxon>Clostridia</taxon>
        <taxon>Halanaerobiales</taxon>
        <taxon>Halanaerobiaceae</taxon>
        <taxon>Iocasia</taxon>
    </lineage>
</organism>
<dbReference type="AlphaFoldDB" id="A0A8A7KF52"/>
<evidence type="ECO:0000256" key="4">
    <source>
        <dbReference type="ARBA" id="ARBA00023004"/>
    </source>
</evidence>
<evidence type="ECO:0000256" key="5">
    <source>
        <dbReference type="ARBA" id="ARBA00023014"/>
    </source>
</evidence>
<dbReference type="PANTHER" id="PTHR43726:SF1">
    <property type="entry name" value="BIOTIN SYNTHASE"/>
    <property type="match status" value="1"/>
</dbReference>
<dbReference type="InterPro" id="IPR007197">
    <property type="entry name" value="rSAM"/>
</dbReference>
<dbReference type="GO" id="GO:0016740">
    <property type="term" value="F:transferase activity"/>
    <property type="evidence" value="ECO:0007669"/>
    <property type="project" value="TreeGrafter"/>
</dbReference>
<feature type="domain" description="Radical SAM core" evidence="9">
    <location>
        <begin position="50"/>
        <end position="269"/>
    </location>
</feature>
<dbReference type="GO" id="GO:0051539">
    <property type="term" value="F:4 iron, 4 sulfur cluster binding"/>
    <property type="evidence" value="ECO:0007669"/>
    <property type="project" value="UniProtKB-KW"/>
</dbReference>
<dbReference type="KEGG" id="ifn:GM661_02895"/>
<feature type="binding site" evidence="7">
    <location>
        <position position="68"/>
    </location>
    <ligand>
        <name>[4Fe-4S] cluster</name>
        <dbReference type="ChEBI" id="CHEBI:49883"/>
        <note>4Fe-4S-S-AdoMet</note>
    </ligand>
</feature>
<keyword evidence="11" id="KW-1185">Reference proteome</keyword>
<dbReference type="InterPro" id="IPR010722">
    <property type="entry name" value="BATS_dom"/>
</dbReference>
<dbReference type="CDD" id="cd01335">
    <property type="entry name" value="Radical_SAM"/>
    <property type="match status" value="1"/>
</dbReference>
<dbReference type="PIRSF" id="PIRSF004762">
    <property type="entry name" value="CHP00423"/>
    <property type="match status" value="1"/>
</dbReference>
<evidence type="ECO:0000256" key="7">
    <source>
        <dbReference type="PIRSR" id="PIRSR004762-1"/>
    </source>
</evidence>
<evidence type="ECO:0000256" key="3">
    <source>
        <dbReference type="ARBA" id="ARBA00022723"/>
    </source>
</evidence>
<name>A0A8A7KF52_9FIRM</name>
<evidence type="ECO:0000256" key="6">
    <source>
        <dbReference type="ARBA" id="ARBA00034078"/>
    </source>
</evidence>
<dbReference type="GO" id="GO:0042364">
    <property type="term" value="P:water-soluble vitamin biosynthetic process"/>
    <property type="evidence" value="ECO:0007669"/>
    <property type="project" value="UniProtKB-ARBA"/>
</dbReference>
<dbReference type="EMBL" id="CP046640">
    <property type="protein sequence ID" value="QTL99900.1"/>
    <property type="molecule type" value="Genomic_DNA"/>
</dbReference>
<dbReference type="NCBIfam" id="TIGR03956">
    <property type="entry name" value="rSAM_HydE"/>
    <property type="match status" value="1"/>
</dbReference>
<keyword evidence="1 7" id="KW-0004">4Fe-4S</keyword>
<keyword evidence="3" id="KW-0479">Metal-binding</keyword>
<dbReference type="SFLD" id="SFLDG01082">
    <property type="entry name" value="B12-binding_domain_containing"/>
    <property type="match status" value="1"/>
</dbReference>
<dbReference type="SFLD" id="SFLDG01280">
    <property type="entry name" value="HydE/PylB-like"/>
    <property type="match status" value="1"/>
</dbReference>
<dbReference type="Pfam" id="PF04055">
    <property type="entry name" value="Radical_SAM"/>
    <property type="match status" value="1"/>
</dbReference>
<proteinExistence type="predicted"/>
<dbReference type="GO" id="GO:0044272">
    <property type="term" value="P:sulfur compound biosynthetic process"/>
    <property type="evidence" value="ECO:0007669"/>
    <property type="project" value="UniProtKB-ARBA"/>
</dbReference>
<gene>
    <name evidence="10" type="primary">hydE</name>
    <name evidence="10" type="ORF">GM661_02895</name>
</gene>
<comment type="cofactor">
    <cofactor evidence="7">
        <name>[4Fe-4S] cluster</name>
        <dbReference type="ChEBI" id="CHEBI:49883"/>
    </cofactor>
    <text evidence="7">Binds 1 [4Fe-4S] cluster. The cluster is coordinated with 3 cysteines and an exchangeable S-adenosyl-L-methionine.</text>
</comment>
<feature type="binding site" evidence="7">
    <location>
        <position position="71"/>
    </location>
    <ligand>
        <name>[4Fe-4S] cluster</name>
        <dbReference type="ChEBI" id="CHEBI:49883"/>
        <note>4Fe-4S-S-AdoMet</note>
    </ligand>
</feature>
<feature type="binding site" evidence="8">
    <location>
        <position position="162"/>
    </location>
    <ligand>
        <name>S-adenosyl-L-methionine</name>
        <dbReference type="ChEBI" id="CHEBI:59789"/>
    </ligand>
</feature>
<dbReference type="InterPro" id="IPR006638">
    <property type="entry name" value="Elp3/MiaA/NifB-like_rSAM"/>
</dbReference>
<dbReference type="RefSeq" id="WP_407929634.1">
    <property type="nucleotide sequence ID" value="NZ_CP046640.1"/>
</dbReference>
<dbReference type="InterPro" id="IPR034422">
    <property type="entry name" value="HydE/PylB-like"/>
</dbReference>
<reference evidence="10" key="1">
    <citation type="submission" date="2019-12" db="EMBL/GenBank/DDBJ databases">
        <authorList>
            <person name="zhang j."/>
            <person name="sun C.M."/>
        </authorList>
    </citation>
    <scope>NUCLEOTIDE SEQUENCE</scope>
    <source>
        <strain evidence="10">NS-1</strain>
    </source>
</reference>
<dbReference type="SFLD" id="SFLDG01060">
    <property type="entry name" value="BATS_domain_containing"/>
    <property type="match status" value="1"/>
</dbReference>
<evidence type="ECO:0000313" key="11">
    <source>
        <dbReference type="Proteomes" id="UP000665020"/>
    </source>
</evidence>
<keyword evidence="4 7" id="KW-0408">Iron</keyword>
<evidence type="ECO:0000259" key="9">
    <source>
        <dbReference type="PROSITE" id="PS51918"/>
    </source>
</evidence>
<dbReference type="SFLD" id="SFLDS00029">
    <property type="entry name" value="Radical_SAM"/>
    <property type="match status" value="1"/>
</dbReference>
<evidence type="ECO:0000256" key="8">
    <source>
        <dbReference type="PIRSR" id="PIRSR004762-2"/>
    </source>
</evidence>
<evidence type="ECO:0000256" key="1">
    <source>
        <dbReference type="ARBA" id="ARBA00022485"/>
    </source>
</evidence>
<dbReference type="PROSITE" id="PS51918">
    <property type="entry name" value="RADICAL_SAM"/>
    <property type="match status" value="1"/>
</dbReference>
<dbReference type="Gene3D" id="3.20.20.70">
    <property type="entry name" value="Aldolase class I"/>
    <property type="match status" value="1"/>
</dbReference>
<dbReference type="SUPFAM" id="SSF102114">
    <property type="entry name" value="Radical SAM enzymes"/>
    <property type="match status" value="1"/>
</dbReference>
<dbReference type="InterPro" id="IPR024021">
    <property type="entry name" value="FeFe-hyd_HydE_rSAM"/>
</dbReference>
<feature type="binding site" evidence="8">
    <location>
        <position position="181"/>
    </location>
    <ligand>
        <name>S-adenosyl-L-methionine</name>
        <dbReference type="ChEBI" id="CHEBI:59789"/>
    </ligand>
</feature>
<feature type="binding site" evidence="7">
    <location>
        <position position="64"/>
    </location>
    <ligand>
        <name>[4Fe-4S] cluster</name>
        <dbReference type="ChEBI" id="CHEBI:49883"/>
        <note>4Fe-4S-S-AdoMet</note>
    </ligand>
</feature>
<protein>
    <submittedName>
        <fullName evidence="10">[FeFe] hydrogenase H-cluster radical SAM maturase HydE</fullName>
    </submittedName>
</protein>
<dbReference type="PANTHER" id="PTHR43726">
    <property type="entry name" value="3-METHYLORNITHINE SYNTHASE"/>
    <property type="match status" value="1"/>
</dbReference>
<dbReference type="GO" id="GO:0046872">
    <property type="term" value="F:metal ion binding"/>
    <property type="evidence" value="ECO:0007669"/>
    <property type="project" value="UniProtKB-KW"/>
</dbReference>
<keyword evidence="5 7" id="KW-0411">Iron-sulfur</keyword>
<keyword evidence="2 7" id="KW-0949">S-adenosyl-L-methionine</keyword>